<evidence type="ECO:0000256" key="3">
    <source>
        <dbReference type="ARBA" id="ARBA00022737"/>
    </source>
</evidence>
<organism evidence="7 8">
    <name type="scientific">Triticum turgidum subsp. durum</name>
    <name type="common">Durum wheat</name>
    <name type="synonym">Triticum durum</name>
    <dbReference type="NCBI Taxonomy" id="4567"/>
    <lineage>
        <taxon>Eukaryota</taxon>
        <taxon>Viridiplantae</taxon>
        <taxon>Streptophyta</taxon>
        <taxon>Embryophyta</taxon>
        <taxon>Tracheophyta</taxon>
        <taxon>Spermatophyta</taxon>
        <taxon>Magnoliopsida</taxon>
        <taxon>Liliopsida</taxon>
        <taxon>Poales</taxon>
        <taxon>Poaceae</taxon>
        <taxon>BOP clade</taxon>
        <taxon>Pooideae</taxon>
        <taxon>Triticodae</taxon>
        <taxon>Triticeae</taxon>
        <taxon>Triticinae</taxon>
        <taxon>Triticum</taxon>
    </lineage>
</organism>
<dbReference type="AlphaFoldDB" id="A0A9R1Q4X5"/>
<feature type="domain" description="Disease resistance N-terminal" evidence="6">
    <location>
        <begin position="45"/>
        <end position="127"/>
    </location>
</feature>
<proteinExistence type="inferred from homology"/>
<dbReference type="Pfam" id="PF18052">
    <property type="entry name" value="Rx_N"/>
    <property type="match status" value="1"/>
</dbReference>
<dbReference type="InterPro" id="IPR041118">
    <property type="entry name" value="Rx_N"/>
</dbReference>
<dbReference type="PANTHER" id="PTHR33377">
    <property type="entry name" value="OS10G0134700 PROTEIN-RELATED"/>
    <property type="match status" value="1"/>
</dbReference>
<dbReference type="Proteomes" id="UP000324705">
    <property type="component" value="Chromosome 3B"/>
</dbReference>
<evidence type="ECO:0000259" key="6">
    <source>
        <dbReference type="Pfam" id="PF18052"/>
    </source>
</evidence>
<dbReference type="Gramene" id="TRITD3Bv1G003520.1">
    <property type="protein sequence ID" value="TRITD3Bv1G003520.1"/>
    <property type="gene ID" value="TRITD3Bv1G003520"/>
</dbReference>
<accession>A0A9R1Q4X5</accession>
<dbReference type="SUPFAM" id="SSF52540">
    <property type="entry name" value="P-loop containing nucleoside triphosphate hydrolases"/>
    <property type="match status" value="1"/>
</dbReference>
<dbReference type="PANTHER" id="PTHR33377:SF28">
    <property type="entry name" value="RX N-TERMINAL DOMAIN-CONTAINING PROTEIN"/>
    <property type="match status" value="1"/>
</dbReference>
<keyword evidence="3" id="KW-0677">Repeat</keyword>
<sequence length="519" mass="60056">MSFPVKFHHKTHRLCFTKVDTQAKHSTYKRRGGELDMDLTISAVASEFVSRFISFLINKYSYSSHVRLEEKVERLQHLLMRVHTVVEEADGRYIMNSRMVMQLQLLSEAMYQGYHVVDTFRYQSFVDKGISEVCNSSILPFAIPLKRTRTIECTRRDKVVNLDLDGALKTMQSVVANMMEFVVLLGGCDRMVRRPYDSYLYYENIMFGRHAEKQMLLNFLLQQNTPGDEPSVLPIIGGCTVGKKTLVAHVCRDERVQSRFSSVLHLSGENLLKILEHESTMLGKMLVVVEFASNIDDNDWRTFHSFVKRLARGSKVIIISKLQRSARFGSVKPIFLNNLSFEELWYLFKTLAFGSANPEEHPRLVPIAQEYAKMLHMEESLLVINPVADVLRNNLNVQFWLFLLKKRRRMLERNLSIYGVDLKIQMEQGYPLDLTDYAMNPLRAIPYSAIVPRKKELPTVTLGDLVADPSVRPKGEFNLVTWESRIPPYNSASYFVPDWVQDMREGTLLPGRKRREFHV</sequence>
<protein>
    <recommendedName>
        <fullName evidence="6">Disease resistance N-terminal domain-containing protein</fullName>
    </recommendedName>
</protein>
<keyword evidence="5" id="KW-0611">Plant defense</keyword>
<gene>
    <name evidence="7" type="ORF">TRITD_3Bv1G003520</name>
</gene>
<evidence type="ECO:0000256" key="1">
    <source>
        <dbReference type="ARBA" id="ARBA00008894"/>
    </source>
</evidence>
<dbReference type="InterPro" id="IPR027417">
    <property type="entry name" value="P-loop_NTPase"/>
</dbReference>
<keyword evidence="4" id="KW-0547">Nucleotide-binding</keyword>
<comment type="similarity">
    <text evidence="1">Belongs to the disease resistance NB-LRR family.</text>
</comment>
<evidence type="ECO:0000256" key="4">
    <source>
        <dbReference type="ARBA" id="ARBA00022741"/>
    </source>
</evidence>
<keyword evidence="8" id="KW-1185">Reference proteome</keyword>
<evidence type="ECO:0000256" key="2">
    <source>
        <dbReference type="ARBA" id="ARBA00022614"/>
    </source>
</evidence>
<dbReference type="EMBL" id="LT934116">
    <property type="protein sequence ID" value="VAH70839.1"/>
    <property type="molecule type" value="Genomic_DNA"/>
</dbReference>
<dbReference type="GO" id="GO:0006952">
    <property type="term" value="P:defense response"/>
    <property type="evidence" value="ECO:0007669"/>
    <property type="project" value="UniProtKB-KW"/>
</dbReference>
<dbReference type="GO" id="GO:0000166">
    <property type="term" value="F:nucleotide binding"/>
    <property type="evidence" value="ECO:0007669"/>
    <property type="project" value="UniProtKB-KW"/>
</dbReference>
<dbReference type="OMA" id="ECTRRDK"/>
<reference evidence="7 8" key="1">
    <citation type="submission" date="2017-09" db="EMBL/GenBank/DDBJ databases">
        <authorList>
            <consortium name="International Durum Wheat Genome Sequencing Consortium (IDWGSC)"/>
            <person name="Milanesi L."/>
        </authorList>
    </citation>
    <scope>NUCLEOTIDE SEQUENCE [LARGE SCALE GENOMIC DNA]</scope>
    <source>
        <strain evidence="8">cv. Svevo</strain>
    </source>
</reference>
<evidence type="ECO:0000313" key="7">
    <source>
        <dbReference type="EMBL" id="VAH70839.1"/>
    </source>
</evidence>
<name>A0A9R1Q4X5_TRITD</name>
<evidence type="ECO:0000313" key="8">
    <source>
        <dbReference type="Proteomes" id="UP000324705"/>
    </source>
</evidence>
<keyword evidence="2" id="KW-0433">Leucine-rich repeat</keyword>
<evidence type="ECO:0000256" key="5">
    <source>
        <dbReference type="ARBA" id="ARBA00022821"/>
    </source>
</evidence>